<dbReference type="SUPFAM" id="SSF52540">
    <property type="entry name" value="P-loop containing nucleoside triphosphate hydrolases"/>
    <property type="match status" value="1"/>
</dbReference>
<name>A0A097QSJ2_9EURY</name>
<feature type="domain" description="ATPase AAA-type core" evidence="1">
    <location>
        <begin position="54"/>
        <end position="167"/>
    </location>
</feature>
<proteinExistence type="predicted"/>
<keyword evidence="3" id="KW-1185">Reference proteome</keyword>
<protein>
    <recommendedName>
        <fullName evidence="1">ATPase AAA-type core domain-containing protein</fullName>
    </recommendedName>
</protein>
<gene>
    <name evidence="2" type="ORF">TEU_03315</name>
</gene>
<reference evidence="2 3" key="1">
    <citation type="journal article" date="2015" name="Int. J. Syst. Evol. Microbiol.">
        <title>Thermococcus eurythermalis sp. nov., a conditional piezophilic hyperthermophilic archaeon with a wide temperature range isolated from an oil-immersed chimney in the Guaymas Basin.</title>
        <authorList>
            <person name="Zhao W."/>
            <person name="Zeng X."/>
            <person name="Xiao X."/>
        </authorList>
    </citation>
    <scope>NUCLEOTIDE SEQUENCE [LARGE SCALE GENOMIC DNA]</scope>
    <source>
        <strain evidence="2 3">A501</strain>
    </source>
</reference>
<dbReference type="InterPro" id="IPR027417">
    <property type="entry name" value="P-loop_NTPase"/>
</dbReference>
<dbReference type="EMBL" id="CP008887">
    <property type="protein sequence ID" value="AIU69453.1"/>
    <property type="molecule type" value="Genomic_DNA"/>
</dbReference>
<evidence type="ECO:0000313" key="2">
    <source>
        <dbReference type="EMBL" id="AIU69453.1"/>
    </source>
</evidence>
<dbReference type="AlphaFoldDB" id="A0A097QSJ2"/>
<dbReference type="PROSITE" id="PS00675">
    <property type="entry name" value="SIGMA54_INTERACT_1"/>
    <property type="match status" value="1"/>
</dbReference>
<dbReference type="GO" id="GO:0005524">
    <property type="term" value="F:ATP binding"/>
    <property type="evidence" value="ECO:0007669"/>
    <property type="project" value="InterPro"/>
</dbReference>
<evidence type="ECO:0000313" key="3">
    <source>
        <dbReference type="Proteomes" id="UP000029980"/>
    </source>
</evidence>
<dbReference type="GO" id="GO:0016887">
    <property type="term" value="F:ATP hydrolysis activity"/>
    <property type="evidence" value="ECO:0007669"/>
    <property type="project" value="InterPro"/>
</dbReference>
<dbReference type="InterPro" id="IPR003959">
    <property type="entry name" value="ATPase_AAA_core"/>
</dbReference>
<dbReference type="Gene3D" id="3.40.50.300">
    <property type="entry name" value="P-loop containing nucleotide triphosphate hydrolases"/>
    <property type="match status" value="1"/>
</dbReference>
<evidence type="ECO:0000259" key="1">
    <source>
        <dbReference type="Pfam" id="PF00004"/>
    </source>
</evidence>
<dbReference type="Proteomes" id="UP000029980">
    <property type="component" value="Chromosome"/>
</dbReference>
<dbReference type="HOGENOM" id="CLU_896082_0_0_2"/>
<sequence length="310" mass="36312">MSKVKIQLTSSPIQFESDDVSIIRCRKPGLSKLFKQLLRDLVRYIKKKDYDLMILVLGQEGSGKSTLALRIAMYLNYLIRDTLSFDLNYIYVDKIDLVRFFENIEEPLQIHIFDEAHNLLSAQETSTAVSRNLINFFKTSRALKQIYILNSINIDLNADVLRRTDLIIVVRDRGVAEVYFHSNKDKLLVELLELKRRYSRSFNVSTAVNMIQTKPNLVIKFKAIPEEEFSKYYRIKWERMLQHKEIIKQSIINKLSKDDLISVSELKKEYKLSNTQLAQFLEAVQDYLIKEGNKTYIKKDIVESVLSNKQ</sequence>
<dbReference type="Pfam" id="PF00004">
    <property type="entry name" value="AAA"/>
    <property type="match status" value="1"/>
</dbReference>
<dbReference type="STRING" id="1505907.TEU_03315"/>
<dbReference type="KEGG" id="teu:TEU_03315"/>
<organism evidence="2 3">
    <name type="scientific">Thermococcus eurythermalis</name>
    <dbReference type="NCBI Taxonomy" id="1505907"/>
    <lineage>
        <taxon>Archaea</taxon>
        <taxon>Methanobacteriati</taxon>
        <taxon>Methanobacteriota</taxon>
        <taxon>Thermococci</taxon>
        <taxon>Thermococcales</taxon>
        <taxon>Thermococcaceae</taxon>
        <taxon>Thermococcus</taxon>
    </lineage>
</organism>
<dbReference type="InterPro" id="IPR025662">
    <property type="entry name" value="Sigma_54_int_dom_ATP-bd_1"/>
</dbReference>
<accession>A0A097QSJ2</accession>